<protein>
    <submittedName>
        <fullName evidence="2">Uncharacterized protein</fullName>
    </submittedName>
</protein>
<sequence>MLDLGVVRGSRESTACGRAARGSEHFLGFASRILIFGATFPISEQNPKFQSKIPNLRASAHPRPPPPAQKQSSN</sequence>
<dbReference type="Proteomes" id="UP000030147">
    <property type="component" value="Unassembled WGS sequence"/>
</dbReference>
<dbReference type="EMBL" id="AVBF01000002">
    <property type="protein sequence ID" value="KGP74526.1"/>
    <property type="molecule type" value="Genomic_DNA"/>
</dbReference>
<organism evidence="2 3">
    <name type="scientific">Pontibacillus yanchengensis Y32</name>
    <dbReference type="NCBI Taxonomy" id="1385514"/>
    <lineage>
        <taxon>Bacteria</taxon>
        <taxon>Bacillati</taxon>
        <taxon>Bacillota</taxon>
        <taxon>Bacilli</taxon>
        <taxon>Bacillales</taxon>
        <taxon>Bacillaceae</taxon>
        <taxon>Pontibacillus</taxon>
    </lineage>
</organism>
<dbReference type="AlphaFoldDB" id="A0A0A2TKB0"/>
<comment type="caution">
    <text evidence="2">The sequence shown here is derived from an EMBL/GenBank/DDBJ whole genome shotgun (WGS) entry which is preliminary data.</text>
</comment>
<name>A0A0A2TKB0_9BACI</name>
<keyword evidence="3" id="KW-1185">Reference proteome</keyword>
<evidence type="ECO:0000256" key="1">
    <source>
        <dbReference type="SAM" id="MobiDB-lite"/>
    </source>
</evidence>
<evidence type="ECO:0000313" key="3">
    <source>
        <dbReference type="Proteomes" id="UP000030147"/>
    </source>
</evidence>
<gene>
    <name evidence="2" type="ORF">N782_12850</name>
</gene>
<proteinExistence type="predicted"/>
<evidence type="ECO:0000313" key="2">
    <source>
        <dbReference type="EMBL" id="KGP74526.1"/>
    </source>
</evidence>
<reference evidence="2 3" key="1">
    <citation type="journal article" date="2015" name="Stand. Genomic Sci.">
        <title>High quality draft genome sequence of the moderately halophilic bacterium Pontibacillus yanchengensis Y32(T) and comparison among Pontibacillus genomes.</title>
        <authorList>
            <person name="Huang J."/>
            <person name="Qiao Z.X."/>
            <person name="Tang J.W."/>
            <person name="Wang G."/>
        </authorList>
    </citation>
    <scope>NUCLEOTIDE SEQUENCE [LARGE SCALE GENOMIC DNA]</scope>
    <source>
        <strain evidence="2 3">Y32</strain>
    </source>
</reference>
<accession>A0A0A2TKB0</accession>
<feature type="region of interest" description="Disordered" evidence="1">
    <location>
        <begin position="47"/>
        <end position="74"/>
    </location>
</feature>